<dbReference type="Pfam" id="PF00831">
    <property type="entry name" value="Ribosomal_L29"/>
    <property type="match status" value="1"/>
</dbReference>
<evidence type="ECO:0000256" key="2">
    <source>
        <dbReference type="ARBA" id="ARBA00022980"/>
    </source>
</evidence>
<evidence type="ECO:0000313" key="8">
    <source>
        <dbReference type="Proteomes" id="UP001165393"/>
    </source>
</evidence>
<evidence type="ECO:0000313" key="7">
    <source>
        <dbReference type="EMBL" id="MCM2681427.1"/>
    </source>
</evidence>
<dbReference type="InterPro" id="IPR036049">
    <property type="entry name" value="Ribosomal_uL29_sf"/>
</dbReference>
<dbReference type="SUPFAM" id="SSF46561">
    <property type="entry name" value="Ribosomal protein L29 (L29p)"/>
    <property type="match status" value="1"/>
</dbReference>
<dbReference type="CDD" id="cd00427">
    <property type="entry name" value="Ribosomal_L29_HIP"/>
    <property type="match status" value="1"/>
</dbReference>
<dbReference type="GO" id="GO:0003735">
    <property type="term" value="F:structural constituent of ribosome"/>
    <property type="evidence" value="ECO:0007669"/>
    <property type="project" value="InterPro"/>
</dbReference>
<dbReference type="PANTHER" id="PTHR10916:SF0">
    <property type="entry name" value="LARGE RIBOSOMAL SUBUNIT PROTEIN UL29C"/>
    <property type="match status" value="1"/>
</dbReference>
<evidence type="ECO:0000256" key="5">
    <source>
        <dbReference type="HAMAP-Rule" id="MF_00374"/>
    </source>
</evidence>
<comment type="similarity">
    <text evidence="1 5">Belongs to the universal ribosomal protein uL29 family.</text>
</comment>
<dbReference type="GO" id="GO:0022625">
    <property type="term" value="C:cytosolic large ribosomal subunit"/>
    <property type="evidence" value="ECO:0007669"/>
    <property type="project" value="TreeGrafter"/>
</dbReference>
<dbReference type="GO" id="GO:0006412">
    <property type="term" value="P:translation"/>
    <property type="evidence" value="ECO:0007669"/>
    <property type="project" value="UniProtKB-UniRule"/>
</dbReference>
<accession>A0AA42B9I0</accession>
<comment type="caution">
    <text evidence="7">The sequence shown here is derived from an EMBL/GenBank/DDBJ whole genome shotgun (WGS) entry which is preliminary data.</text>
</comment>
<dbReference type="RefSeq" id="WP_251262911.1">
    <property type="nucleotide sequence ID" value="NZ_JAMQGP010000011.1"/>
</dbReference>
<dbReference type="NCBIfam" id="TIGR00012">
    <property type="entry name" value="L29"/>
    <property type="match status" value="1"/>
</dbReference>
<dbReference type="InterPro" id="IPR018254">
    <property type="entry name" value="Ribosomal_uL29_CS"/>
</dbReference>
<evidence type="ECO:0000256" key="6">
    <source>
        <dbReference type="SAM" id="Coils"/>
    </source>
</evidence>
<dbReference type="FunFam" id="1.10.287.310:FF:000001">
    <property type="entry name" value="50S ribosomal protein L29"/>
    <property type="match status" value="1"/>
</dbReference>
<sequence length="63" mass="7234">MKASELREKSVEELNAELLELLREQFNLRMQKSTGQLAQTHTLKVVRRDIARVKTILNEKAGA</sequence>
<protein>
    <recommendedName>
        <fullName evidence="4 5">Large ribosomal subunit protein uL29</fullName>
    </recommendedName>
</protein>
<feature type="coiled-coil region" evidence="6">
    <location>
        <begin position="4"/>
        <end position="31"/>
    </location>
</feature>
<proteinExistence type="inferred from homology"/>
<keyword evidence="8" id="KW-1185">Reference proteome</keyword>
<dbReference type="Proteomes" id="UP001165393">
    <property type="component" value="Unassembled WGS sequence"/>
</dbReference>
<dbReference type="InterPro" id="IPR001854">
    <property type="entry name" value="Ribosomal_uL29"/>
</dbReference>
<keyword evidence="6" id="KW-0175">Coiled coil</keyword>
<dbReference type="Gene3D" id="1.10.287.310">
    <property type="match status" value="1"/>
</dbReference>
<dbReference type="EMBL" id="JAMQGP010000011">
    <property type="protein sequence ID" value="MCM2681427.1"/>
    <property type="molecule type" value="Genomic_DNA"/>
</dbReference>
<evidence type="ECO:0000256" key="4">
    <source>
        <dbReference type="ARBA" id="ARBA00035204"/>
    </source>
</evidence>
<organism evidence="7 8">
    <name type="scientific">Echinimonas agarilytica</name>
    <dbReference type="NCBI Taxonomy" id="1215918"/>
    <lineage>
        <taxon>Bacteria</taxon>
        <taxon>Pseudomonadati</taxon>
        <taxon>Pseudomonadota</taxon>
        <taxon>Gammaproteobacteria</taxon>
        <taxon>Alteromonadales</taxon>
        <taxon>Echinimonadaceae</taxon>
        <taxon>Echinimonas</taxon>
    </lineage>
</organism>
<dbReference type="PANTHER" id="PTHR10916">
    <property type="entry name" value="60S RIBOSOMAL PROTEIN L35/50S RIBOSOMAL PROTEIN L29"/>
    <property type="match status" value="1"/>
</dbReference>
<dbReference type="InterPro" id="IPR050063">
    <property type="entry name" value="Ribosomal_protein_uL29"/>
</dbReference>
<gene>
    <name evidence="5 7" type="primary">rpmC</name>
    <name evidence="7" type="ORF">NAF29_17395</name>
</gene>
<dbReference type="AlphaFoldDB" id="A0AA42B9I0"/>
<name>A0AA42B9I0_9GAMM</name>
<keyword evidence="3 5" id="KW-0687">Ribonucleoprotein</keyword>
<evidence type="ECO:0000256" key="1">
    <source>
        <dbReference type="ARBA" id="ARBA00009254"/>
    </source>
</evidence>
<evidence type="ECO:0000256" key="3">
    <source>
        <dbReference type="ARBA" id="ARBA00023274"/>
    </source>
</evidence>
<reference evidence="7 8" key="1">
    <citation type="journal article" date="2013" name="Antonie Van Leeuwenhoek">
        <title>Echinimonas agarilytica gen. nov., sp. nov., a new gammaproteobacterium isolated from the sea urchin Strongylocentrotus intermedius.</title>
        <authorList>
            <person name="Nedashkovskaya O.I."/>
            <person name="Stenkova A.M."/>
            <person name="Zhukova N.V."/>
            <person name="Van Trappen S."/>
            <person name="Lee J.S."/>
            <person name="Kim S.B."/>
        </authorList>
    </citation>
    <scope>NUCLEOTIDE SEQUENCE [LARGE SCALE GENOMIC DNA]</scope>
    <source>
        <strain evidence="7 8">KMM 6351</strain>
    </source>
</reference>
<dbReference type="PROSITE" id="PS00579">
    <property type="entry name" value="RIBOSOMAL_L29"/>
    <property type="match status" value="1"/>
</dbReference>
<keyword evidence="2 5" id="KW-0689">Ribosomal protein</keyword>
<dbReference type="HAMAP" id="MF_00374">
    <property type="entry name" value="Ribosomal_uL29"/>
    <property type="match status" value="1"/>
</dbReference>